<dbReference type="Gene3D" id="3.40.50.150">
    <property type="entry name" value="Vaccinia Virus protein VP39"/>
    <property type="match status" value="1"/>
</dbReference>
<proteinExistence type="predicted"/>
<evidence type="ECO:0000313" key="1">
    <source>
        <dbReference type="EMBL" id="QHS85740.1"/>
    </source>
</evidence>
<accession>A0A6C0B118</accession>
<dbReference type="EMBL" id="MN739048">
    <property type="protein sequence ID" value="QHS85740.1"/>
    <property type="molecule type" value="Genomic_DNA"/>
</dbReference>
<dbReference type="CDD" id="cd02440">
    <property type="entry name" value="AdoMet_MTases"/>
    <property type="match status" value="1"/>
</dbReference>
<dbReference type="SUPFAM" id="SSF53335">
    <property type="entry name" value="S-adenosyl-L-methionine-dependent methyltransferases"/>
    <property type="match status" value="1"/>
</dbReference>
<organism evidence="1">
    <name type="scientific">viral metagenome</name>
    <dbReference type="NCBI Taxonomy" id="1070528"/>
    <lineage>
        <taxon>unclassified sequences</taxon>
        <taxon>metagenomes</taxon>
        <taxon>organismal metagenomes</taxon>
    </lineage>
</organism>
<sequence length="248" mass="29330">METFRGRKVFIPKSRNWAITDITDNYSLMQRLSCKIGNNPIPLVLWKEHPEWTLRDLEKNVKLCTLYPFEVGMQVLKMFKPKRWLDPTAGWGDRLRCAIAYGCEYVGVDSNKEMKPAYQAIISDNASNPENYQVKIGRFQDVKITGKFDLIFTSPPFFTKEVYEHMTDWKSIKEFMEEFLQPLLVKSDKHLEKGGHLVLYIEDKNSEDFIDIMKMFVETELLELKYEGAFYYQGTSPRPYYVWVKRRT</sequence>
<name>A0A6C0B118_9ZZZZ</name>
<dbReference type="InterPro" id="IPR029063">
    <property type="entry name" value="SAM-dependent_MTases_sf"/>
</dbReference>
<protein>
    <submittedName>
        <fullName evidence="1">Uncharacterized protein</fullName>
    </submittedName>
</protein>
<reference evidence="1" key="1">
    <citation type="journal article" date="2020" name="Nature">
        <title>Giant virus diversity and host interactions through global metagenomics.</title>
        <authorList>
            <person name="Schulz F."/>
            <person name="Roux S."/>
            <person name="Paez-Espino D."/>
            <person name="Jungbluth S."/>
            <person name="Walsh D.A."/>
            <person name="Denef V.J."/>
            <person name="McMahon K.D."/>
            <person name="Konstantinidis K.T."/>
            <person name="Eloe-Fadrosh E.A."/>
            <person name="Kyrpides N.C."/>
            <person name="Woyke T."/>
        </authorList>
    </citation>
    <scope>NUCLEOTIDE SEQUENCE</scope>
    <source>
        <strain evidence="1">GVMAG-M-3300009185-36</strain>
    </source>
</reference>
<dbReference type="AlphaFoldDB" id="A0A6C0B118"/>